<evidence type="ECO:0000313" key="1">
    <source>
        <dbReference type="EMBL" id="TCC06324.1"/>
    </source>
</evidence>
<gene>
    <name evidence="1" type="ORF">E0H45_30845</name>
</gene>
<name>A0A4R0H9Y1_9ACTN</name>
<organism evidence="1 2">
    <name type="scientific">Kribbella soli</name>
    <dbReference type="NCBI Taxonomy" id="1124743"/>
    <lineage>
        <taxon>Bacteria</taxon>
        <taxon>Bacillati</taxon>
        <taxon>Actinomycetota</taxon>
        <taxon>Actinomycetes</taxon>
        <taxon>Propionibacteriales</taxon>
        <taxon>Kribbellaceae</taxon>
        <taxon>Kribbella</taxon>
    </lineage>
</organism>
<dbReference type="PANTHER" id="PTHR48312:SF1">
    <property type="entry name" value="SULFOTRANSFERASE"/>
    <property type="match status" value="1"/>
</dbReference>
<dbReference type="EMBL" id="SJJZ01000003">
    <property type="protein sequence ID" value="TCC06324.1"/>
    <property type="molecule type" value="Genomic_DNA"/>
</dbReference>
<dbReference type="InterPro" id="IPR027417">
    <property type="entry name" value="P-loop_NTPase"/>
</dbReference>
<accession>A0A4R0H9Y1</accession>
<proteinExistence type="predicted"/>
<comment type="caution">
    <text evidence="1">The sequence shown here is derived from an EMBL/GenBank/DDBJ whole genome shotgun (WGS) entry which is preliminary data.</text>
</comment>
<dbReference type="PANTHER" id="PTHR48312">
    <property type="match status" value="1"/>
</dbReference>
<dbReference type="RefSeq" id="WP_131343693.1">
    <property type="nucleotide sequence ID" value="NZ_SJJZ01000003.1"/>
</dbReference>
<dbReference type="AlphaFoldDB" id="A0A4R0H9Y1"/>
<dbReference type="OrthoDB" id="272985at2"/>
<keyword evidence="1" id="KW-0808">Transferase</keyword>
<dbReference type="SUPFAM" id="SSF52540">
    <property type="entry name" value="P-loop containing nucleoside triphosphate hydrolases"/>
    <property type="match status" value="1"/>
</dbReference>
<evidence type="ECO:0000313" key="2">
    <source>
        <dbReference type="Proteomes" id="UP000292346"/>
    </source>
</evidence>
<dbReference type="Gene3D" id="3.40.50.300">
    <property type="entry name" value="P-loop containing nucleotide triphosphate hydrolases"/>
    <property type="match status" value="1"/>
</dbReference>
<dbReference type="Proteomes" id="UP000292346">
    <property type="component" value="Unassembled WGS sequence"/>
</dbReference>
<sequence>MTGPVSGAAVRPVVVWAVPRSRSTALARVMIERGDLEVVHEPFSYLAAQGVYQLAGRELRSAREILDVLLEQASAGRRFFVKETTDYRYDDLLADERFAADLTHAFMIRHPADAIASHHAMNSRLTSSEAGFAYLAEILDQVRAGTGRTPIVIDGDDLVAEPDAMVEAFCRAVGLPHVPEALTWQPGGQPVWEQTAAWHRDVEQSTGLSPRRRTYDVDAATATRLQQLVDEQMPHYDRLAGYRLRTSVGGAQR</sequence>
<reference evidence="1 2" key="1">
    <citation type="submission" date="2019-02" db="EMBL/GenBank/DDBJ databases">
        <title>Kribbella capetownensis sp. nov. and Kribbella speibonae sp. nov., isolated from soil.</title>
        <authorList>
            <person name="Curtis S.M."/>
            <person name="Norton I."/>
            <person name="Everest G.J."/>
            <person name="Meyers P.R."/>
        </authorList>
    </citation>
    <scope>NUCLEOTIDE SEQUENCE [LARGE SCALE GENOMIC DNA]</scope>
    <source>
        <strain evidence="1 2">KCTC 29219</strain>
    </source>
</reference>
<dbReference type="GO" id="GO:0016740">
    <property type="term" value="F:transferase activity"/>
    <property type="evidence" value="ECO:0007669"/>
    <property type="project" value="UniProtKB-KW"/>
</dbReference>
<protein>
    <submittedName>
        <fullName evidence="1">Sulfotransferase family protein</fullName>
    </submittedName>
</protein>
<keyword evidence="2" id="KW-1185">Reference proteome</keyword>
<dbReference type="Pfam" id="PF19798">
    <property type="entry name" value="Sulfotransfer_5"/>
    <property type="match status" value="1"/>
</dbReference>